<protein>
    <submittedName>
        <fullName evidence="3">NADPH-dependent ferric siderophore reductase, contains FAD-binding and SIP domains</fullName>
    </submittedName>
</protein>
<evidence type="ECO:0000256" key="1">
    <source>
        <dbReference type="ARBA" id="ARBA00035644"/>
    </source>
</evidence>
<name>A0A1I7NLQ9_9HYPH</name>
<dbReference type="InterPro" id="IPR017938">
    <property type="entry name" value="Riboflavin_synthase-like_b-brl"/>
</dbReference>
<evidence type="ECO:0000313" key="3">
    <source>
        <dbReference type="EMBL" id="SFV35563.1"/>
    </source>
</evidence>
<dbReference type="Proteomes" id="UP000199074">
    <property type="component" value="Unassembled WGS sequence"/>
</dbReference>
<feature type="domain" description="FAD-binding FR-type" evidence="2">
    <location>
        <begin position="7"/>
        <end position="134"/>
    </location>
</feature>
<dbReference type="InterPro" id="IPR039261">
    <property type="entry name" value="FNR_nucleotide-bd"/>
</dbReference>
<proteinExistence type="inferred from homology"/>
<dbReference type="RefSeq" id="WP_092424431.1">
    <property type="nucleotide sequence ID" value="NZ_FPCK01000002.1"/>
</dbReference>
<sequence>MPHTRPYRIFNAACARLEDITPHLRRVTFAGPEIAGMNTWAPDQRIKIFFPHEDGRLPQMPDEEDWYATYKAVPVKERVPMRTYTIRRLRAERQEVDVDFVLHGETGPASRWATRAKPGDRVQISGPNRQATEIGGGFEWKPPRAPRQVLLMADETALPALVGILEQLAAREDPPPCQVFAEVAGRADTIPLPAWPQLDLDWLLRENHGDPRPGTLLVKALDRARLPSGGGSAGGVELAPIDIDETVPWELAKAGEGEFYAWIAGESEAIMAIRRILIKERGIDRAQLNLMGYWRHGKVYD</sequence>
<dbReference type="InterPro" id="IPR013113">
    <property type="entry name" value="SIP_FAD-bd"/>
</dbReference>
<evidence type="ECO:0000313" key="4">
    <source>
        <dbReference type="Proteomes" id="UP000199074"/>
    </source>
</evidence>
<reference evidence="3 4" key="1">
    <citation type="submission" date="2016-10" db="EMBL/GenBank/DDBJ databases">
        <authorList>
            <person name="de Groot N.N."/>
        </authorList>
    </citation>
    <scope>NUCLEOTIDE SEQUENCE [LARGE SCALE GENOMIC DNA]</scope>
    <source>
        <strain evidence="3 4">IPL20</strain>
    </source>
</reference>
<dbReference type="AlphaFoldDB" id="A0A1I7NLQ9"/>
<dbReference type="InterPro" id="IPR017927">
    <property type="entry name" value="FAD-bd_FR_type"/>
</dbReference>
<dbReference type="Gene3D" id="3.40.50.80">
    <property type="entry name" value="Nucleotide-binding domain of ferredoxin-NADP reductase (FNR) module"/>
    <property type="match status" value="1"/>
</dbReference>
<dbReference type="PANTHER" id="PTHR30157">
    <property type="entry name" value="FERRIC REDUCTASE, NADPH-DEPENDENT"/>
    <property type="match status" value="1"/>
</dbReference>
<dbReference type="EMBL" id="FPCK01000002">
    <property type="protein sequence ID" value="SFV35563.1"/>
    <property type="molecule type" value="Genomic_DNA"/>
</dbReference>
<dbReference type="GO" id="GO:0016491">
    <property type="term" value="F:oxidoreductase activity"/>
    <property type="evidence" value="ECO:0007669"/>
    <property type="project" value="InterPro"/>
</dbReference>
<dbReference type="SUPFAM" id="SSF63380">
    <property type="entry name" value="Riboflavin synthase domain-like"/>
    <property type="match status" value="1"/>
</dbReference>
<dbReference type="PANTHER" id="PTHR30157:SF0">
    <property type="entry name" value="NADPH-DEPENDENT FERRIC-CHELATE REDUCTASE"/>
    <property type="match status" value="1"/>
</dbReference>
<organism evidence="3 4">
    <name type="scientific">Devosia crocina</name>
    <dbReference type="NCBI Taxonomy" id="429728"/>
    <lineage>
        <taxon>Bacteria</taxon>
        <taxon>Pseudomonadati</taxon>
        <taxon>Pseudomonadota</taxon>
        <taxon>Alphaproteobacteria</taxon>
        <taxon>Hyphomicrobiales</taxon>
        <taxon>Devosiaceae</taxon>
        <taxon>Devosia</taxon>
    </lineage>
</organism>
<accession>A0A1I7NLQ9</accession>
<dbReference type="Pfam" id="PF04954">
    <property type="entry name" value="SIP"/>
    <property type="match status" value="1"/>
</dbReference>
<dbReference type="PROSITE" id="PS51384">
    <property type="entry name" value="FAD_FR"/>
    <property type="match status" value="1"/>
</dbReference>
<dbReference type="CDD" id="cd06193">
    <property type="entry name" value="siderophore_interacting"/>
    <property type="match status" value="1"/>
</dbReference>
<dbReference type="InterPro" id="IPR007037">
    <property type="entry name" value="SIP_rossman_dom"/>
</dbReference>
<dbReference type="Gene3D" id="2.40.30.10">
    <property type="entry name" value="Translation factors"/>
    <property type="match status" value="1"/>
</dbReference>
<dbReference type="OrthoDB" id="9814826at2"/>
<gene>
    <name evidence="3" type="ORF">SAMN05216456_2178</name>
</gene>
<dbReference type="STRING" id="429728.SAMN05216456_2178"/>
<dbReference type="InterPro" id="IPR039374">
    <property type="entry name" value="SIP_fam"/>
</dbReference>
<evidence type="ECO:0000259" key="2">
    <source>
        <dbReference type="PROSITE" id="PS51384"/>
    </source>
</evidence>
<keyword evidence="4" id="KW-1185">Reference proteome</keyword>
<comment type="similarity">
    <text evidence="1">Belongs to the SIP oxidoreductase family.</text>
</comment>
<dbReference type="Pfam" id="PF08021">
    <property type="entry name" value="FAD_binding_9"/>
    <property type="match status" value="1"/>
</dbReference>